<name>A0ABY4S0A9_AQUTE</name>
<dbReference type="GO" id="GO:0016787">
    <property type="term" value="F:hydrolase activity"/>
    <property type="evidence" value="ECO:0007669"/>
    <property type="project" value="UniProtKB-KW"/>
</dbReference>
<dbReference type="InterPro" id="IPR014001">
    <property type="entry name" value="Helicase_ATP-bd"/>
</dbReference>
<dbReference type="InterPro" id="IPR027417">
    <property type="entry name" value="P-loop_NTPase"/>
</dbReference>
<proteinExistence type="inferred from homology"/>
<evidence type="ECO:0000256" key="3">
    <source>
        <dbReference type="ARBA" id="ARBA00022741"/>
    </source>
</evidence>
<dbReference type="Pfam" id="PF00270">
    <property type="entry name" value="DEAD"/>
    <property type="match status" value="1"/>
</dbReference>
<evidence type="ECO:0000256" key="10">
    <source>
        <dbReference type="ARBA" id="ARBA00034808"/>
    </source>
</evidence>
<evidence type="ECO:0000256" key="7">
    <source>
        <dbReference type="ARBA" id="ARBA00023125"/>
    </source>
</evidence>
<dbReference type="InterPro" id="IPR032284">
    <property type="entry name" value="RecQ_Zn-bd"/>
</dbReference>
<dbReference type="Proteomes" id="UP001056201">
    <property type="component" value="Chromosome 1"/>
</dbReference>
<evidence type="ECO:0000256" key="1">
    <source>
        <dbReference type="ARBA" id="ARBA00005446"/>
    </source>
</evidence>
<evidence type="ECO:0000313" key="15">
    <source>
        <dbReference type="EMBL" id="URI05844.1"/>
    </source>
</evidence>
<dbReference type="EMBL" id="CP097635">
    <property type="protein sequence ID" value="URI05844.1"/>
    <property type="molecule type" value="Genomic_DNA"/>
</dbReference>
<dbReference type="EC" id="5.6.2.4" evidence="10"/>
<evidence type="ECO:0000256" key="5">
    <source>
        <dbReference type="ARBA" id="ARBA00022806"/>
    </source>
</evidence>
<keyword evidence="6" id="KW-0067">ATP-binding</keyword>
<evidence type="ECO:0000313" key="16">
    <source>
        <dbReference type="Proteomes" id="UP001056201"/>
    </source>
</evidence>
<dbReference type="NCBIfam" id="TIGR00614">
    <property type="entry name" value="recQ_fam"/>
    <property type="match status" value="1"/>
</dbReference>
<keyword evidence="8" id="KW-0413">Isomerase</keyword>
<dbReference type="SMART" id="SM00490">
    <property type="entry name" value="HELICc"/>
    <property type="match status" value="1"/>
</dbReference>
<dbReference type="PROSITE" id="PS51192">
    <property type="entry name" value="HELICASE_ATP_BIND_1"/>
    <property type="match status" value="1"/>
</dbReference>
<feature type="domain" description="Helicase C-terminal" evidence="14">
    <location>
        <begin position="230"/>
        <end position="387"/>
    </location>
</feature>
<evidence type="ECO:0000256" key="8">
    <source>
        <dbReference type="ARBA" id="ARBA00023235"/>
    </source>
</evidence>
<comment type="catalytic activity">
    <reaction evidence="9">
        <text>Couples ATP hydrolysis with the unwinding of duplex DNA by translocating in the 3'-5' direction.</text>
        <dbReference type="EC" id="5.6.2.4"/>
    </reaction>
</comment>
<protein>
    <recommendedName>
        <fullName evidence="11">ATP-dependent DNA helicase RecQ</fullName>
        <ecNumber evidence="10">5.6.2.4</ecNumber>
    </recommendedName>
    <alternativeName>
        <fullName evidence="12">DNA 3'-5' helicase RecQ</fullName>
    </alternativeName>
</protein>
<dbReference type="CDD" id="cd17920">
    <property type="entry name" value="DEXHc_RecQ"/>
    <property type="match status" value="1"/>
</dbReference>
<dbReference type="GO" id="GO:0003678">
    <property type="term" value="F:DNA helicase activity"/>
    <property type="evidence" value="ECO:0007669"/>
    <property type="project" value="UniProtKB-EC"/>
</dbReference>
<evidence type="ECO:0000256" key="4">
    <source>
        <dbReference type="ARBA" id="ARBA00022801"/>
    </source>
</evidence>
<evidence type="ECO:0000256" key="2">
    <source>
        <dbReference type="ARBA" id="ARBA00022723"/>
    </source>
</evidence>
<dbReference type="InterPro" id="IPR004589">
    <property type="entry name" value="DNA_helicase_ATP-dep_RecQ"/>
</dbReference>
<keyword evidence="3" id="KW-0547">Nucleotide-binding</keyword>
<dbReference type="Gene3D" id="1.10.10.10">
    <property type="entry name" value="Winged helix-like DNA-binding domain superfamily/Winged helix DNA-binding domain"/>
    <property type="match status" value="1"/>
</dbReference>
<keyword evidence="4 15" id="KW-0378">Hydrolase</keyword>
<organism evidence="15 16">
    <name type="scientific">Aquincola tertiaricarbonis</name>
    <dbReference type="NCBI Taxonomy" id="391953"/>
    <lineage>
        <taxon>Bacteria</taxon>
        <taxon>Pseudomonadati</taxon>
        <taxon>Pseudomonadota</taxon>
        <taxon>Betaproteobacteria</taxon>
        <taxon>Burkholderiales</taxon>
        <taxon>Sphaerotilaceae</taxon>
        <taxon>Aquincola</taxon>
    </lineage>
</organism>
<dbReference type="RefSeq" id="WP_250194109.1">
    <property type="nucleotide sequence ID" value="NZ_CP097635.1"/>
</dbReference>
<dbReference type="SMART" id="SM00487">
    <property type="entry name" value="DEXDc"/>
    <property type="match status" value="1"/>
</dbReference>
<dbReference type="PROSITE" id="PS51194">
    <property type="entry name" value="HELICASE_CTER"/>
    <property type="match status" value="1"/>
</dbReference>
<comment type="similarity">
    <text evidence="1">Belongs to the helicase family. RecQ subfamily.</text>
</comment>
<keyword evidence="5 15" id="KW-0347">Helicase</keyword>
<keyword evidence="7" id="KW-0238">DNA-binding</keyword>
<evidence type="ECO:0000259" key="14">
    <source>
        <dbReference type="PROSITE" id="PS51194"/>
    </source>
</evidence>
<evidence type="ECO:0000259" key="13">
    <source>
        <dbReference type="PROSITE" id="PS51192"/>
    </source>
</evidence>
<dbReference type="Pfam" id="PF16124">
    <property type="entry name" value="RecQ_Zn_bind"/>
    <property type="match status" value="1"/>
</dbReference>
<sequence length="575" mass="62003">MSAEPARPGPARLPAAARRLLREVFGLSKLRPGQGAVVARVLRGQPTLAVMPTGAGKSLCYQLPALMDERRTLVVSPLIALMKDQCDALRERQVEAVAWHSGLSAEELAATEAAVADGSARIVFTTPERAAEPGFAEVVSTGREVGLLVVDEAHCVAQWGHAFRPAYLELAPLRRALDEPPVLALTATATTEVADEVMQQLGIPAEGLLRAGVYRPKLHYRVEPQADEDDKRQRALALVRGTAGAAIVYAATVREAETVHALLQQAAIEAGEPPEAYGLYHGRMNAADRHRVQDAFLEGGVRVMVATPAFGLGIDKPDIRLVLHLQLPPGLDAYYQETGRAGRDGEDADCVLLYLRGDRSVQQFFMAGRYPDREAVAAVLQQLAEADAPLPLEAMTEATDLPPARVRGILNLLAGERLARRNAQGGWRSAGRRLADAALNRVLQACEQRREHDKAELEAMVAYAQSGTCRWQLLLRHFEPAAEHPTCGHCDSCQRLQAFEALRAAEAAQGVPTPSAEPIRVMAAGTPVRVRRYGLGEVVSGDGSSLTIRFPGGAERSFHPDFVKPARAARRAAAA</sequence>
<reference evidence="15" key="1">
    <citation type="submission" date="2022-05" db="EMBL/GenBank/DDBJ databases">
        <title>An RpoN-dependent PEP-CTERM gene is involved in floc formation of an Aquincola tertiaricarbonis strain.</title>
        <authorList>
            <person name="Qiu D."/>
            <person name="Xia M."/>
        </authorList>
    </citation>
    <scope>NUCLEOTIDE SEQUENCE</scope>
    <source>
        <strain evidence="15">RN12</strain>
    </source>
</reference>
<evidence type="ECO:0000256" key="12">
    <source>
        <dbReference type="ARBA" id="ARBA00044550"/>
    </source>
</evidence>
<dbReference type="PANTHER" id="PTHR13710">
    <property type="entry name" value="DNA HELICASE RECQ FAMILY MEMBER"/>
    <property type="match status" value="1"/>
</dbReference>
<dbReference type="Gene3D" id="3.40.50.300">
    <property type="entry name" value="P-loop containing nucleotide triphosphate hydrolases"/>
    <property type="match status" value="2"/>
</dbReference>
<feature type="domain" description="Helicase ATP-binding" evidence="13">
    <location>
        <begin position="38"/>
        <end position="207"/>
    </location>
</feature>
<dbReference type="Pfam" id="PF00271">
    <property type="entry name" value="Helicase_C"/>
    <property type="match status" value="1"/>
</dbReference>
<accession>A0ABY4S0A9</accession>
<evidence type="ECO:0000256" key="9">
    <source>
        <dbReference type="ARBA" id="ARBA00034617"/>
    </source>
</evidence>
<keyword evidence="16" id="KW-1185">Reference proteome</keyword>
<keyword evidence="2" id="KW-0479">Metal-binding</keyword>
<evidence type="ECO:0000256" key="6">
    <source>
        <dbReference type="ARBA" id="ARBA00022840"/>
    </source>
</evidence>
<dbReference type="SUPFAM" id="SSF52540">
    <property type="entry name" value="P-loop containing nucleoside triphosphate hydrolases"/>
    <property type="match status" value="1"/>
</dbReference>
<dbReference type="InterPro" id="IPR002464">
    <property type="entry name" value="DNA/RNA_helicase_DEAH_CS"/>
</dbReference>
<gene>
    <name evidence="15" type="ORF">MW290_07775</name>
</gene>
<dbReference type="PANTHER" id="PTHR13710:SF105">
    <property type="entry name" value="ATP-DEPENDENT DNA HELICASE Q1"/>
    <property type="match status" value="1"/>
</dbReference>
<dbReference type="PROSITE" id="PS00690">
    <property type="entry name" value="DEAH_ATP_HELICASE"/>
    <property type="match status" value="1"/>
</dbReference>
<dbReference type="InterPro" id="IPR001650">
    <property type="entry name" value="Helicase_C-like"/>
</dbReference>
<evidence type="ECO:0000256" key="11">
    <source>
        <dbReference type="ARBA" id="ARBA00044535"/>
    </source>
</evidence>
<dbReference type="InterPro" id="IPR036388">
    <property type="entry name" value="WH-like_DNA-bd_sf"/>
</dbReference>
<dbReference type="InterPro" id="IPR011545">
    <property type="entry name" value="DEAD/DEAH_box_helicase_dom"/>
</dbReference>